<feature type="non-terminal residue" evidence="2">
    <location>
        <position position="151"/>
    </location>
</feature>
<feature type="compositionally biased region" description="Basic residues" evidence="1">
    <location>
        <begin position="122"/>
        <end position="133"/>
    </location>
</feature>
<feature type="compositionally biased region" description="Basic residues" evidence="1">
    <location>
        <begin position="1"/>
        <end position="16"/>
    </location>
</feature>
<name>A0A6J4PWX5_9ACTN</name>
<reference evidence="2" key="1">
    <citation type="submission" date="2020-02" db="EMBL/GenBank/DDBJ databases">
        <authorList>
            <person name="Meier V. D."/>
        </authorList>
    </citation>
    <scope>NUCLEOTIDE SEQUENCE</scope>
    <source>
        <strain evidence="2">AVDCRST_MAG03</strain>
    </source>
</reference>
<proteinExistence type="predicted"/>
<protein>
    <submittedName>
        <fullName evidence="2">Uncharacterized protein</fullName>
    </submittedName>
</protein>
<sequence length="151" mass="16995">EPSHQQARHIRRRRCPGRQYGPSLLRRGHKAVHENRGSRHRRGGWRAGRRAGARRTRDGIDESDGNAADRPGRPGFGARVGRWPSPVAVAGRTRGPEPRHRRPSARLGARRGAPPFPTRGGRCVRRHHHRRHPEHCGAPQARNRRSAPGEV</sequence>
<feature type="compositionally biased region" description="Basic residues" evidence="1">
    <location>
        <begin position="38"/>
        <end position="54"/>
    </location>
</feature>
<dbReference type="EMBL" id="CADCUT010000157">
    <property type="protein sequence ID" value="CAA9421864.1"/>
    <property type="molecule type" value="Genomic_DNA"/>
</dbReference>
<organism evidence="2">
    <name type="scientific">uncultured Rubrobacteraceae bacterium</name>
    <dbReference type="NCBI Taxonomy" id="349277"/>
    <lineage>
        <taxon>Bacteria</taxon>
        <taxon>Bacillati</taxon>
        <taxon>Actinomycetota</taxon>
        <taxon>Rubrobacteria</taxon>
        <taxon>Rubrobacterales</taxon>
        <taxon>Rubrobacteraceae</taxon>
        <taxon>environmental samples</taxon>
    </lineage>
</organism>
<gene>
    <name evidence="2" type="ORF">AVDCRST_MAG03-2603</name>
</gene>
<evidence type="ECO:0000256" key="1">
    <source>
        <dbReference type="SAM" id="MobiDB-lite"/>
    </source>
</evidence>
<dbReference type="AlphaFoldDB" id="A0A6J4PWX5"/>
<feature type="non-terminal residue" evidence="2">
    <location>
        <position position="1"/>
    </location>
</feature>
<evidence type="ECO:0000313" key="2">
    <source>
        <dbReference type="EMBL" id="CAA9421864.1"/>
    </source>
</evidence>
<feature type="region of interest" description="Disordered" evidence="1">
    <location>
        <begin position="1"/>
        <end position="151"/>
    </location>
</feature>
<accession>A0A6J4PWX5</accession>